<dbReference type="InterPro" id="IPR007217">
    <property type="entry name" value="Per1-like"/>
</dbReference>
<feature type="signal peptide" evidence="8">
    <location>
        <begin position="1"/>
        <end position="23"/>
    </location>
</feature>
<evidence type="ECO:0000256" key="3">
    <source>
        <dbReference type="ARBA" id="ARBA00022502"/>
    </source>
</evidence>
<feature type="transmembrane region" description="Helical" evidence="8">
    <location>
        <begin position="255"/>
        <end position="275"/>
    </location>
</feature>
<keyword evidence="3 8" id="KW-0337">GPI-anchor biosynthesis</keyword>
<dbReference type="AlphaFoldDB" id="A0AAU9TJA4"/>
<reference evidence="9" key="1">
    <citation type="submission" date="2022-03" db="EMBL/GenBank/DDBJ databases">
        <authorList>
            <person name="Tunstrom K."/>
        </authorList>
    </citation>
    <scope>NUCLEOTIDE SEQUENCE</scope>
</reference>
<evidence type="ECO:0000256" key="2">
    <source>
        <dbReference type="ARBA" id="ARBA00006387"/>
    </source>
</evidence>
<dbReference type="PANTHER" id="PTHR13148:SF0">
    <property type="entry name" value="POST-GPI ATTACHMENT TO PROTEINS FACTOR 3"/>
    <property type="match status" value="1"/>
</dbReference>
<keyword evidence="6 8" id="KW-1133">Transmembrane helix</keyword>
<protein>
    <recommendedName>
        <fullName evidence="8">Post-GPI attachment to proteins factor 3</fullName>
    </recommendedName>
</protein>
<evidence type="ECO:0000256" key="1">
    <source>
        <dbReference type="ARBA" id="ARBA00004127"/>
    </source>
</evidence>
<evidence type="ECO:0000256" key="4">
    <source>
        <dbReference type="ARBA" id="ARBA00022692"/>
    </source>
</evidence>
<dbReference type="GO" id="GO:0000139">
    <property type="term" value="C:Golgi membrane"/>
    <property type="evidence" value="ECO:0007669"/>
    <property type="project" value="UniProtKB-SubCell"/>
</dbReference>
<keyword evidence="4 8" id="KW-0812">Transmembrane</keyword>
<feature type="chain" id="PRO_5043103441" description="Post-GPI attachment to proteins factor 3" evidence="8">
    <location>
        <begin position="24"/>
        <end position="324"/>
    </location>
</feature>
<comment type="similarity">
    <text evidence="2 8">Belongs to the PGAP3 family.</text>
</comment>
<dbReference type="Proteomes" id="UP001153954">
    <property type="component" value="Unassembled WGS sequence"/>
</dbReference>
<keyword evidence="5 8" id="KW-0732">Signal</keyword>
<evidence type="ECO:0000313" key="9">
    <source>
        <dbReference type="EMBL" id="CAH2086936.1"/>
    </source>
</evidence>
<evidence type="ECO:0000256" key="5">
    <source>
        <dbReference type="ARBA" id="ARBA00022729"/>
    </source>
</evidence>
<feature type="transmembrane region" description="Helical" evidence="8">
    <location>
        <begin position="223"/>
        <end position="243"/>
    </location>
</feature>
<accession>A0AAU9TJA4</accession>
<dbReference type="GO" id="GO:0005789">
    <property type="term" value="C:endoplasmic reticulum membrane"/>
    <property type="evidence" value="ECO:0007669"/>
    <property type="project" value="TreeGrafter"/>
</dbReference>
<sequence length="324" mass="38414">MHKIKYEIFLFLLLLPFISGSEGDRSPFYQNCVKSCSKANCTLDGSFQPKSAELQDIWCRWLKWNCKDDCRYHCMWRTVQGFQERGYKMPKFHGKWPFKRMLGVQEPASAFASLLNLLSHIHMYSEIRKEFQVRDTPLVLFWHVFALVCMNAWTWSIIFHTRDTPFTEFMDYACALSMVMSLFVAAIVRIFHRRRKLTALILLFTLLYYVEHVRYLYSGRIDYDFNMLINILFGVVGSLLWMVWACFQYLAGRHYVWRLVAFTVFSGAALTLELFDFPPRNGWDAHALWHLSTSSLPVLFYRFVIHDIKFLKTVNIEKSNFKIT</sequence>
<dbReference type="EMBL" id="CAKOGL010000005">
    <property type="protein sequence ID" value="CAH2086936.1"/>
    <property type="molecule type" value="Genomic_DNA"/>
</dbReference>
<keyword evidence="10" id="KW-1185">Reference proteome</keyword>
<dbReference type="GO" id="GO:0016788">
    <property type="term" value="F:hydrolase activity, acting on ester bonds"/>
    <property type="evidence" value="ECO:0007669"/>
    <property type="project" value="TreeGrafter"/>
</dbReference>
<dbReference type="PANTHER" id="PTHR13148">
    <property type="entry name" value="PER1-RELATED"/>
    <property type="match status" value="1"/>
</dbReference>
<name>A0AAU9TJA4_EUPED</name>
<organism evidence="9 10">
    <name type="scientific">Euphydryas editha</name>
    <name type="common">Edith's checkerspot</name>
    <dbReference type="NCBI Taxonomy" id="104508"/>
    <lineage>
        <taxon>Eukaryota</taxon>
        <taxon>Metazoa</taxon>
        <taxon>Ecdysozoa</taxon>
        <taxon>Arthropoda</taxon>
        <taxon>Hexapoda</taxon>
        <taxon>Insecta</taxon>
        <taxon>Pterygota</taxon>
        <taxon>Neoptera</taxon>
        <taxon>Endopterygota</taxon>
        <taxon>Lepidoptera</taxon>
        <taxon>Glossata</taxon>
        <taxon>Ditrysia</taxon>
        <taxon>Papilionoidea</taxon>
        <taxon>Nymphalidae</taxon>
        <taxon>Nymphalinae</taxon>
        <taxon>Euphydryas</taxon>
    </lineage>
</organism>
<comment type="caution">
    <text evidence="8">Lacks conserved residue(s) required for the propagation of feature annotation.</text>
</comment>
<evidence type="ECO:0000256" key="8">
    <source>
        <dbReference type="RuleBase" id="RU365066"/>
    </source>
</evidence>
<evidence type="ECO:0000256" key="6">
    <source>
        <dbReference type="ARBA" id="ARBA00022989"/>
    </source>
</evidence>
<evidence type="ECO:0000313" key="10">
    <source>
        <dbReference type="Proteomes" id="UP001153954"/>
    </source>
</evidence>
<comment type="function">
    <text evidence="8">Involved in the lipid remodeling steps of GPI-anchor maturation.</text>
</comment>
<feature type="transmembrane region" description="Helical" evidence="8">
    <location>
        <begin position="139"/>
        <end position="158"/>
    </location>
</feature>
<feature type="transmembrane region" description="Helical" evidence="8">
    <location>
        <begin position="197"/>
        <end position="217"/>
    </location>
</feature>
<dbReference type="Pfam" id="PF04080">
    <property type="entry name" value="Per1"/>
    <property type="match status" value="1"/>
</dbReference>
<evidence type="ECO:0000256" key="7">
    <source>
        <dbReference type="ARBA" id="ARBA00023136"/>
    </source>
</evidence>
<feature type="transmembrane region" description="Helical" evidence="8">
    <location>
        <begin position="287"/>
        <end position="305"/>
    </location>
</feature>
<comment type="subcellular location">
    <subcellularLocation>
        <location evidence="1">Endomembrane system</location>
        <topology evidence="1">Multi-pass membrane protein</topology>
    </subcellularLocation>
    <subcellularLocation>
        <location evidence="8">Golgi apparatus membrane</location>
        <topology evidence="8">Multi-pass membrane protein</topology>
    </subcellularLocation>
</comment>
<keyword evidence="7 8" id="KW-0472">Membrane</keyword>
<proteinExistence type="inferred from homology"/>
<gene>
    <name evidence="9" type="ORF">EEDITHA_LOCUS3251</name>
</gene>
<comment type="caution">
    <text evidence="9">The sequence shown here is derived from an EMBL/GenBank/DDBJ whole genome shotgun (WGS) entry which is preliminary data.</text>
</comment>
<keyword evidence="8" id="KW-0333">Golgi apparatus</keyword>
<dbReference type="GO" id="GO:0006506">
    <property type="term" value="P:GPI anchor biosynthetic process"/>
    <property type="evidence" value="ECO:0007669"/>
    <property type="project" value="UniProtKB-KW"/>
</dbReference>
<feature type="transmembrane region" description="Helical" evidence="8">
    <location>
        <begin position="170"/>
        <end position="190"/>
    </location>
</feature>